<accession>A0A0W0U362</accession>
<dbReference type="Proteomes" id="UP000054785">
    <property type="component" value="Unassembled WGS sequence"/>
</dbReference>
<dbReference type="Pfam" id="PF00211">
    <property type="entry name" value="Guanylate_cyc"/>
    <property type="match status" value="1"/>
</dbReference>
<dbReference type="InterPro" id="IPR050697">
    <property type="entry name" value="Adenylyl/Guanylyl_Cyclase_3/4"/>
</dbReference>
<dbReference type="GO" id="GO:0000160">
    <property type="term" value="P:phosphorelay signal transduction system"/>
    <property type="evidence" value="ECO:0007669"/>
    <property type="project" value="InterPro"/>
</dbReference>
<dbReference type="PROSITE" id="PS50110">
    <property type="entry name" value="RESPONSE_REGULATORY"/>
    <property type="match status" value="1"/>
</dbReference>
<dbReference type="InterPro" id="IPR001054">
    <property type="entry name" value="A/G_cyclase"/>
</dbReference>
<dbReference type="Gene3D" id="3.30.70.1230">
    <property type="entry name" value="Nucleotide cyclase"/>
    <property type="match status" value="1"/>
</dbReference>
<dbReference type="PATRIC" id="fig|45065.4.peg.716"/>
<keyword evidence="2" id="KW-1185">Reference proteome</keyword>
<dbReference type="SUPFAM" id="SSF55073">
    <property type="entry name" value="Nucleotide cyclase"/>
    <property type="match status" value="1"/>
</dbReference>
<dbReference type="GO" id="GO:0004016">
    <property type="term" value="F:adenylate cyclase activity"/>
    <property type="evidence" value="ECO:0007669"/>
    <property type="project" value="UniProtKB-ARBA"/>
</dbReference>
<dbReference type="STRING" id="45065.Lgee_0673"/>
<dbReference type="EMBL" id="LNYC01000020">
    <property type="protein sequence ID" value="KTD02344.1"/>
    <property type="molecule type" value="Genomic_DNA"/>
</dbReference>
<organism evidence="1 2">
    <name type="scientific">Legionella geestiana</name>
    <dbReference type="NCBI Taxonomy" id="45065"/>
    <lineage>
        <taxon>Bacteria</taxon>
        <taxon>Pseudomonadati</taxon>
        <taxon>Pseudomonadota</taxon>
        <taxon>Gammaproteobacteria</taxon>
        <taxon>Legionellales</taxon>
        <taxon>Legionellaceae</taxon>
        <taxon>Legionella</taxon>
    </lineage>
</organism>
<protein>
    <submittedName>
        <fullName evidence="1">Guanylate/adenylate cyclase</fullName>
    </submittedName>
</protein>
<dbReference type="InterPro" id="IPR001789">
    <property type="entry name" value="Sig_transdc_resp-reg_receiver"/>
</dbReference>
<dbReference type="OrthoDB" id="9806704at2"/>
<dbReference type="GO" id="GO:0006171">
    <property type="term" value="P:cAMP biosynthetic process"/>
    <property type="evidence" value="ECO:0007669"/>
    <property type="project" value="TreeGrafter"/>
</dbReference>
<evidence type="ECO:0000313" key="2">
    <source>
        <dbReference type="Proteomes" id="UP000054785"/>
    </source>
</evidence>
<name>A0A0W0U362_9GAMM</name>
<gene>
    <name evidence="1" type="ORF">Lgee_0673</name>
</gene>
<dbReference type="InterPro" id="IPR011006">
    <property type="entry name" value="CheY-like_superfamily"/>
</dbReference>
<dbReference type="CDD" id="cd07302">
    <property type="entry name" value="CHD"/>
    <property type="match status" value="1"/>
</dbReference>
<dbReference type="PROSITE" id="PS50125">
    <property type="entry name" value="GUANYLATE_CYCLASE_2"/>
    <property type="match status" value="1"/>
</dbReference>
<comment type="caution">
    <text evidence="1">The sequence shown here is derived from an EMBL/GenBank/DDBJ whole genome shotgun (WGS) entry which is preliminary data.</text>
</comment>
<dbReference type="RefSeq" id="WP_081776703.1">
    <property type="nucleotide sequence ID" value="NZ_CAAAHN010000009.1"/>
</dbReference>
<proteinExistence type="predicted"/>
<dbReference type="Pfam" id="PF00072">
    <property type="entry name" value="Response_reg"/>
    <property type="match status" value="1"/>
</dbReference>
<reference evidence="1 2" key="1">
    <citation type="submission" date="2015-11" db="EMBL/GenBank/DDBJ databases">
        <title>Genomic analysis of 38 Legionella species identifies large and diverse effector repertoires.</title>
        <authorList>
            <person name="Burstein D."/>
            <person name="Amaro F."/>
            <person name="Zusman T."/>
            <person name="Lifshitz Z."/>
            <person name="Cohen O."/>
            <person name="Gilbert J.A."/>
            <person name="Pupko T."/>
            <person name="Shuman H.A."/>
            <person name="Segal G."/>
        </authorList>
    </citation>
    <scope>NUCLEOTIDE SEQUENCE [LARGE SCALE GENOMIC DNA]</scope>
    <source>
        <strain evidence="1 2">ATCC 49504</strain>
    </source>
</reference>
<dbReference type="SMART" id="SM00448">
    <property type="entry name" value="REC"/>
    <property type="match status" value="1"/>
</dbReference>
<dbReference type="CDD" id="cd17569">
    <property type="entry name" value="REC_HupR-like"/>
    <property type="match status" value="1"/>
</dbReference>
<dbReference type="PANTHER" id="PTHR43081:SF1">
    <property type="entry name" value="ADENYLATE CYCLASE, TERMINAL-DIFFERENTIATION SPECIFIC"/>
    <property type="match status" value="1"/>
</dbReference>
<evidence type="ECO:0000313" key="1">
    <source>
        <dbReference type="EMBL" id="KTD02344.1"/>
    </source>
</evidence>
<sequence length="432" mass="48713">MNSQTIKKPTIICVDDEKIILDALNRQLQRHFGDQYEYEFCESAEEALSLIEELTQDDYKVIMVISDQIMPGISGDEFLINVQQKYPDTIKILLTGQASLDSAIQAINKANLYRYIKKPWNESDFLLTVAKGLQEYNLLECTIKQAEVFEKFFPKKFLECLSRKDILDVQLSDHAQLEMSIMFTDIRHFTTISESMGPEESYSFINNYLSYVEPVIQQNNGFVEKYLGDAVIALFHHADDALKSAVDLQLALTKFNEDNKEKPYAPISVGIGMHSGMLMLGIVGVESHMQGIVISDAVNAASRLQDLAGKYELSVVVSDEFINRCTVLPEAGVHQRFLGEALLKGKRHKTKLSEVILQGSSSDADLKVATIADFEEGVRYFQAQQFAQACVKFKSVSEVNPQDKVTQMYLKLSAEYMLKGVPENWDCTAFVV</sequence>
<dbReference type="AlphaFoldDB" id="A0A0W0U362"/>
<dbReference type="Gene3D" id="3.40.50.2300">
    <property type="match status" value="1"/>
</dbReference>
<dbReference type="PANTHER" id="PTHR43081">
    <property type="entry name" value="ADENYLATE CYCLASE, TERMINAL-DIFFERENTIATION SPECIFIC-RELATED"/>
    <property type="match status" value="1"/>
</dbReference>
<dbReference type="SUPFAM" id="SSF52172">
    <property type="entry name" value="CheY-like"/>
    <property type="match status" value="1"/>
</dbReference>
<dbReference type="SMART" id="SM00044">
    <property type="entry name" value="CYCc"/>
    <property type="match status" value="1"/>
</dbReference>
<dbReference type="InterPro" id="IPR029787">
    <property type="entry name" value="Nucleotide_cyclase"/>
</dbReference>